<gene>
    <name evidence="1" type="ORF">METZ01_LOCUS3115</name>
</gene>
<sequence>MADKSALLRQMRKHAQSFSSALTPPKVVDEANLKHALGLIDVTAKDSSFGTIRKLSFKTPPLLKALRLENNLNFLRTELNRRVPEGLSLDIPLTAKEQKKESDKVKRAETKLRKLLATKDC</sequence>
<protein>
    <submittedName>
        <fullName evidence="1">Uncharacterized protein</fullName>
    </submittedName>
</protein>
<accession>A0A381N6M3</accession>
<proteinExistence type="predicted"/>
<dbReference type="AlphaFoldDB" id="A0A381N6M3"/>
<name>A0A381N6M3_9ZZZZ</name>
<reference evidence="1" key="1">
    <citation type="submission" date="2018-05" db="EMBL/GenBank/DDBJ databases">
        <authorList>
            <person name="Lanie J.A."/>
            <person name="Ng W.-L."/>
            <person name="Kazmierczak K.M."/>
            <person name="Andrzejewski T.M."/>
            <person name="Davidsen T.M."/>
            <person name="Wayne K.J."/>
            <person name="Tettelin H."/>
            <person name="Glass J.I."/>
            <person name="Rusch D."/>
            <person name="Podicherti R."/>
            <person name="Tsui H.-C.T."/>
            <person name="Winkler M.E."/>
        </authorList>
    </citation>
    <scope>NUCLEOTIDE SEQUENCE</scope>
</reference>
<evidence type="ECO:0000313" key="1">
    <source>
        <dbReference type="EMBL" id="SUZ50261.1"/>
    </source>
</evidence>
<organism evidence="1">
    <name type="scientific">marine metagenome</name>
    <dbReference type="NCBI Taxonomy" id="408172"/>
    <lineage>
        <taxon>unclassified sequences</taxon>
        <taxon>metagenomes</taxon>
        <taxon>ecological metagenomes</taxon>
    </lineage>
</organism>
<dbReference type="EMBL" id="UINC01000161">
    <property type="protein sequence ID" value="SUZ50261.1"/>
    <property type="molecule type" value="Genomic_DNA"/>
</dbReference>